<dbReference type="RefSeq" id="WP_248208838.1">
    <property type="nucleotide sequence ID" value="NZ_JALNMH010000007.1"/>
</dbReference>
<dbReference type="Proteomes" id="UP001431449">
    <property type="component" value="Unassembled WGS sequence"/>
</dbReference>
<dbReference type="EMBL" id="JALNMH010000007">
    <property type="protein sequence ID" value="MCK7594001.1"/>
    <property type="molecule type" value="Genomic_DNA"/>
</dbReference>
<proteinExistence type="predicted"/>
<keyword evidence="1" id="KW-0378">Hydrolase</keyword>
<protein>
    <submittedName>
        <fullName evidence="1">Alpha/beta fold hydrolase</fullName>
    </submittedName>
</protein>
<name>A0ABT0GHI5_9GAMM</name>
<keyword evidence="2" id="KW-1185">Reference proteome</keyword>
<gene>
    <name evidence="1" type="ORF">M0G41_09985</name>
</gene>
<comment type="caution">
    <text evidence="1">The sequence shown here is derived from an EMBL/GenBank/DDBJ whole genome shotgun (WGS) entry which is preliminary data.</text>
</comment>
<dbReference type="Gene3D" id="3.40.50.1820">
    <property type="entry name" value="alpha/beta hydrolase"/>
    <property type="match status" value="1"/>
</dbReference>
<evidence type="ECO:0000313" key="1">
    <source>
        <dbReference type="EMBL" id="MCK7594001.1"/>
    </source>
</evidence>
<accession>A0ABT0GHI5</accession>
<reference evidence="1" key="1">
    <citation type="submission" date="2022-04" db="EMBL/GenBank/DDBJ databases">
        <title>Lysobacter sp. CAU 1642 isolated from sea sand.</title>
        <authorList>
            <person name="Kim W."/>
        </authorList>
    </citation>
    <scope>NUCLEOTIDE SEQUENCE</scope>
    <source>
        <strain evidence="1">CAU 1642</strain>
    </source>
</reference>
<organism evidence="1 2">
    <name type="scientific">Pseudomarimonas salicorniae</name>
    <dbReference type="NCBI Taxonomy" id="2933270"/>
    <lineage>
        <taxon>Bacteria</taxon>
        <taxon>Pseudomonadati</taxon>
        <taxon>Pseudomonadota</taxon>
        <taxon>Gammaproteobacteria</taxon>
        <taxon>Lysobacterales</taxon>
        <taxon>Lysobacteraceae</taxon>
        <taxon>Pseudomarimonas</taxon>
    </lineage>
</organism>
<dbReference type="GO" id="GO:0016787">
    <property type="term" value="F:hydrolase activity"/>
    <property type="evidence" value="ECO:0007669"/>
    <property type="project" value="UniProtKB-KW"/>
</dbReference>
<evidence type="ECO:0000313" key="2">
    <source>
        <dbReference type="Proteomes" id="UP001431449"/>
    </source>
</evidence>
<sequence>MIRERSLLFEDGRLAILTEAQGPARLVLVLSNAGFIHRMGPFRLHVALARQLASLGVCTVRVDLPGIGDSLRAASRPQLSLAGELLDRLAQETGCERFIVGGICSAADFGWSLALADPRVAGVLLLDALARRELPAYRLGQFQLHWRRGPRAWLDTLRRRLRPRPAQEAGAGPRAAPPTDAELRDWPAPGSESAQLAKLVERGTELLFVYTGGALTYFSHPRQFHTGYGQATRSPRVRFRFWPDCDHLFYRPEHRERLLGEVSCWIQQRFGETP</sequence>
<dbReference type="InterPro" id="IPR029058">
    <property type="entry name" value="AB_hydrolase_fold"/>
</dbReference>
<dbReference type="SUPFAM" id="SSF53474">
    <property type="entry name" value="alpha/beta-Hydrolases"/>
    <property type="match status" value="1"/>
</dbReference>